<keyword evidence="4 10" id="KW-0489">Methyltransferase</keyword>
<evidence type="ECO:0000256" key="1">
    <source>
        <dbReference type="ARBA" id="ARBA00001286"/>
    </source>
</evidence>
<dbReference type="EC" id="2.1.1.63" evidence="3"/>
<evidence type="ECO:0000256" key="8">
    <source>
        <dbReference type="ARBA" id="ARBA00049348"/>
    </source>
</evidence>
<dbReference type="InterPro" id="IPR036388">
    <property type="entry name" value="WH-like_DNA-bd_sf"/>
</dbReference>
<dbReference type="PATRIC" id="fig|1705409.3.peg.1041"/>
<evidence type="ECO:0000256" key="7">
    <source>
        <dbReference type="ARBA" id="ARBA00023204"/>
    </source>
</evidence>
<dbReference type="SUPFAM" id="SSF46767">
    <property type="entry name" value="Methylated DNA-protein cysteine methyltransferase, C-terminal domain"/>
    <property type="match status" value="1"/>
</dbReference>
<dbReference type="AlphaFoldDB" id="A0A150J4B6"/>
<evidence type="ECO:0000313" key="11">
    <source>
        <dbReference type="Proteomes" id="UP000075398"/>
    </source>
</evidence>
<dbReference type="GO" id="GO:0003908">
    <property type="term" value="F:methylated-DNA-[protein]-cysteine S-methyltransferase activity"/>
    <property type="evidence" value="ECO:0007669"/>
    <property type="project" value="UniProtKB-EC"/>
</dbReference>
<evidence type="ECO:0000256" key="2">
    <source>
        <dbReference type="ARBA" id="ARBA00008711"/>
    </source>
</evidence>
<proteinExistence type="inferred from homology"/>
<dbReference type="EMBL" id="LNGC01000035">
    <property type="protein sequence ID" value="KYC52066.1"/>
    <property type="molecule type" value="Genomic_DNA"/>
</dbReference>
<dbReference type="CDD" id="cd06445">
    <property type="entry name" value="ATase"/>
    <property type="match status" value="1"/>
</dbReference>
<organism evidence="10 11">
    <name type="scientific">Candidatus Methanofastidiosum methylothiophilum</name>
    <dbReference type="NCBI Taxonomy" id="1705564"/>
    <lineage>
        <taxon>Archaea</taxon>
        <taxon>Methanobacteriati</taxon>
        <taxon>Methanobacteriota</taxon>
        <taxon>Stenosarchaea group</taxon>
        <taxon>Candidatus Methanofastidiosia</taxon>
        <taxon>Candidatus Methanofastidiosales</taxon>
        <taxon>Candidatus Methanofastidiosaceae</taxon>
        <taxon>Candidatus Methanofastidiosum</taxon>
    </lineage>
</organism>
<name>A0A150J4B6_9EURY</name>
<comment type="catalytic activity">
    <reaction evidence="8">
        <text>a 6-O-methyl-2'-deoxyguanosine in DNA + L-cysteinyl-[protein] = S-methyl-L-cysteinyl-[protein] + a 2'-deoxyguanosine in DNA</text>
        <dbReference type="Rhea" id="RHEA:24000"/>
        <dbReference type="Rhea" id="RHEA-COMP:10131"/>
        <dbReference type="Rhea" id="RHEA-COMP:10132"/>
        <dbReference type="Rhea" id="RHEA-COMP:11367"/>
        <dbReference type="Rhea" id="RHEA-COMP:11368"/>
        <dbReference type="ChEBI" id="CHEBI:29950"/>
        <dbReference type="ChEBI" id="CHEBI:82612"/>
        <dbReference type="ChEBI" id="CHEBI:85445"/>
        <dbReference type="ChEBI" id="CHEBI:85448"/>
        <dbReference type="EC" id="2.1.1.63"/>
    </reaction>
</comment>
<sequence>MEFFYDLADSALGTFGLIWRLDTERIKINKIYLPSNKNLLLEKIKKEYPNTKKSNCLEELFSQINKFISGENIKFDLDLLDFEICTGFEKKVLLAEYNIPRGFVSTYSRIAKSIGVPKGARAVGNALASNPFPLIIPCHRAIRSDGSLGGFQGGLVMKKKLLENEGIVLSNGKVSMDKIYY</sequence>
<gene>
    <name evidence="10" type="primary">ogt</name>
    <name evidence="10" type="ORF">AMQ22_01009</name>
</gene>
<dbReference type="InterPro" id="IPR036217">
    <property type="entry name" value="MethylDNA_cys_MeTrfase_DNAb"/>
</dbReference>
<comment type="similarity">
    <text evidence="2">Belongs to the MGMT family.</text>
</comment>
<dbReference type="GO" id="GO:0006281">
    <property type="term" value="P:DNA repair"/>
    <property type="evidence" value="ECO:0007669"/>
    <property type="project" value="UniProtKB-KW"/>
</dbReference>
<keyword evidence="7" id="KW-0234">DNA repair</keyword>
<keyword evidence="6" id="KW-0227">DNA damage</keyword>
<dbReference type="Proteomes" id="UP000075398">
    <property type="component" value="Unassembled WGS sequence"/>
</dbReference>
<dbReference type="PANTHER" id="PTHR10815:SF13">
    <property type="entry name" value="METHYLATED-DNA--PROTEIN-CYSTEINE METHYLTRANSFERASE"/>
    <property type="match status" value="1"/>
</dbReference>
<comment type="catalytic activity">
    <reaction evidence="1">
        <text>a 4-O-methyl-thymidine in DNA + L-cysteinyl-[protein] = a thymidine in DNA + S-methyl-L-cysteinyl-[protein]</text>
        <dbReference type="Rhea" id="RHEA:53428"/>
        <dbReference type="Rhea" id="RHEA-COMP:10131"/>
        <dbReference type="Rhea" id="RHEA-COMP:10132"/>
        <dbReference type="Rhea" id="RHEA-COMP:13555"/>
        <dbReference type="Rhea" id="RHEA-COMP:13556"/>
        <dbReference type="ChEBI" id="CHEBI:29950"/>
        <dbReference type="ChEBI" id="CHEBI:82612"/>
        <dbReference type="ChEBI" id="CHEBI:137386"/>
        <dbReference type="ChEBI" id="CHEBI:137387"/>
        <dbReference type="EC" id="2.1.1.63"/>
    </reaction>
</comment>
<evidence type="ECO:0000256" key="3">
    <source>
        <dbReference type="ARBA" id="ARBA00011918"/>
    </source>
</evidence>
<protein>
    <recommendedName>
        <fullName evidence="3">methylated-DNA--[protein]-cysteine S-methyltransferase</fullName>
        <ecNumber evidence="3">2.1.1.63</ecNumber>
    </recommendedName>
</protein>
<dbReference type="FunFam" id="1.10.10.10:FF:000214">
    <property type="entry name" value="Methylated-DNA--protein-cysteine methyltransferase"/>
    <property type="match status" value="1"/>
</dbReference>
<dbReference type="Pfam" id="PF01035">
    <property type="entry name" value="DNA_binding_1"/>
    <property type="match status" value="1"/>
</dbReference>
<evidence type="ECO:0000256" key="5">
    <source>
        <dbReference type="ARBA" id="ARBA00022679"/>
    </source>
</evidence>
<evidence type="ECO:0000313" key="10">
    <source>
        <dbReference type="EMBL" id="KYC52066.1"/>
    </source>
</evidence>
<evidence type="ECO:0000259" key="9">
    <source>
        <dbReference type="Pfam" id="PF01035"/>
    </source>
</evidence>
<evidence type="ECO:0000256" key="6">
    <source>
        <dbReference type="ARBA" id="ARBA00022763"/>
    </source>
</evidence>
<dbReference type="GO" id="GO:0032259">
    <property type="term" value="P:methylation"/>
    <property type="evidence" value="ECO:0007669"/>
    <property type="project" value="UniProtKB-KW"/>
</dbReference>
<dbReference type="InterPro" id="IPR014048">
    <property type="entry name" value="MethylDNA_cys_MeTrfase_DNA-bd"/>
</dbReference>
<reference evidence="10 11" key="1">
    <citation type="journal article" date="2016" name="ISME J.">
        <title>Chasing the elusive Euryarchaeota class WSA2: genomes reveal a uniquely fastidious methyl-reducing methanogen.</title>
        <authorList>
            <person name="Nobu M.K."/>
            <person name="Narihiro T."/>
            <person name="Kuroda K."/>
            <person name="Mei R."/>
            <person name="Liu W.T."/>
        </authorList>
    </citation>
    <scope>NUCLEOTIDE SEQUENCE [LARGE SCALE GENOMIC DNA]</scope>
    <source>
        <strain evidence="10">U1lsi0528_Bin055</strain>
    </source>
</reference>
<dbReference type="PANTHER" id="PTHR10815">
    <property type="entry name" value="METHYLATED-DNA--PROTEIN-CYSTEINE METHYLTRANSFERASE"/>
    <property type="match status" value="1"/>
</dbReference>
<accession>A0A150J4B6</accession>
<keyword evidence="5 10" id="KW-0808">Transferase</keyword>
<dbReference type="NCBIfam" id="TIGR00589">
    <property type="entry name" value="ogt"/>
    <property type="match status" value="1"/>
</dbReference>
<evidence type="ECO:0000256" key="4">
    <source>
        <dbReference type="ARBA" id="ARBA00022603"/>
    </source>
</evidence>
<feature type="domain" description="Methylated-DNA-[protein]-cysteine S-methyltransferase DNA binding" evidence="9">
    <location>
        <begin position="88"/>
        <end position="167"/>
    </location>
</feature>
<dbReference type="Gene3D" id="1.10.10.10">
    <property type="entry name" value="Winged helix-like DNA-binding domain superfamily/Winged helix DNA-binding domain"/>
    <property type="match status" value="1"/>
</dbReference>
<comment type="caution">
    <text evidence="10">The sequence shown here is derived from an EMBL/GenBank/DDBJ whole genome shotgun (WGS) entry which is preliminary data.</text>
</comment>